<dbReference type="AlphaFoldDB" id="A0A7C5HNS6"/>
<name>A0A7C5HNS6_UNCW3</name>
<dbReference type="InterPro" id="IPR026444">
    <property type="entry name" value="Secre_tail"/>
</dbReference>
<accession>A0A7C5HNS6</accession>
<dbReference type="EMBL" id="DRTB01000189">
    <property type="protein sequence ID" value="HHE04916.1"/>
    <property type="molecule type" value="Genomic_DNA"/>
</dbReference>
<proteinExistence type="predicted"/>
<sequence>MRRKVFVAIILVLFGFTLSAAPVIDGIINSSEGWHFLVANPAIQDSLVGADLDSLFYCESAESFYIAINTQNQASWSVAYGFAIDVDFISGSGYQTSSDAWGRHITFGADIVPSFNVDYELYFWWDENTDSITSADFCTWNGSSWDYNHNFGHWAYTGDSFIGLQTMEVAIPWGLFGTLPDSMRFVAYITGGDNSSAVDVLPLNPSVAFPARNAEWSDEDTLATATKITVSGINEHILPGVSIKKEWNKVVFLCNGRKTINISLFDISGRNLMRKKLVVDGKTELSMPFKTGIYFLKAEYRGKEVVRKVTIIR</sequence>
<dbReference type="NCBIfam" id="TIGR04183">
    <property type="entry name" value="Por_Secre_tail"/>
    <property type="match status" value="1"/>
</dbReference>
<evidence type="ECO:0000313" key="1">
    <source>
        <dbReference type="EMBL" id="HHE04916.1"/>
    </source>
</evidence>
<comment type="caution">
    <text evidence="1">The sequence shown here is derived from an EMBL/GenBank/DDBJ whole genome shotgun (WGS) entry which is preliminary data.</text>
</comment>
<organism evidence="1">
    <name type="scientific">candidate division WOR-3 bacterium</name>
    <dbReference type="NCBI Taxonomy" id="2052148"/>
    <lineage>
        <taxon>Bacteria</taxon>
        <taxon>Bacteria division WOR-3</taxon>
    </lineage>
</organism>
<dbReference type="Proteomes" id="UP000886110">
    <property type="component" value="Unassembled WGS sequence"/>
</dbReference>
<gene>
    <name evidence="1" type="ORF">ENL19_02505</name>
</gene>
<reference evidence="1" key="1">
    <citation type="journal article" date="2020" name="mSystems">
        <title>Genome- and Community-Level Interaction Insights into Carbon Utilization and Element Cycling Functions of Hydrothermarchaeota in Hydrothermal Sediment.</title>
        <authorList>
            <person name="Zhou Z."/>
            <person name="Liu Y."/>
            <person name="Xu W."/>
            <person name="Pan J."/>
            <person name="Luo Z.H."/>
            <person name="Li M."/>
        </authorList>
    </citation>
    <scope>NUCLEOTIDE SEQUENCE [LARGE SCALE GENOMIC DNA]</scope>
    <source>
        <strain evidence="1">HyVt-74</strain>
    </source>
</reference>
<protein>
    <submittedName>
        <fullName evidence="1">T9SS type A sorting domain-containing protein</fullName>
    </submittedName>
</protein>